<dbReference type="RefSeq" id="WP_008871139.1">
    <property type="nucleotide sequence ID" value="NZ_ACJN02000003.1"/>
</dbReference>
<protein>
    <recommendedName>
        <fullName evidence="4">Phosphoribosylglycinamide formyltransferase</fullName>
        <ecNumber evidence="4">2.1.2.2</ecNumber>
    </recommendedName>
    <alternativeName>
        <fullName evidence="4">5'-phosphoribosylglycinamide transformylase</fullName>
    </alternativeName>
    <alternativeName>
        <fullName evidence="4">GAR transformylase</fullName>
        <shortName evidence="4">GART</shortName>
    </alternativeName>
</protein>
<dbReference type="GO" id="GO:0004644">
    <property type="term" value="F:phosphoribosylglycinamide formyltransferase activity"/>
    <property type="evidence" value="ECO:0007669"/>
    <property type="project" value="UniProtKB-UniRule"/>
</dbReference>
<feature type="binding site" evidence="4">
    <location>
        <begin position="91"/>
        <end position="94"/>
    </location>
    <ligand>
        <name>(6R)-10-formyltetrahydrofolate</name>
        <dbReference type="ChEBI" id="CHEBI:195366"/>
    </ligand>
</feature>
<dbReference type="PANTHER" id="PTHR43369">
    <property type="entry name" value="PHOSPHORIBOSYLGLYCINAMIDE FORMYLTRANSFERASE"/>
    <property type="match status" value="1"/>
</dbReference>
<dbReference type="EC" id="2.1.2.2" evidence="4"/>
<feature type="active site" description="Proton donor" evidence="4">
    <location>
        <position position="110"/>
    </location>
</feature>
<dbReference type="InterPro" id="IPR002376">
    <property type="entry name" value="Formyl_transf_N"/>
</dbReference>
<comment type="similarity">
    <text evidence="4">Belongs to the GART family.</text>
</comment>
<name>D6SSX4_9BACT</name>
<proteinExistence type="inferred from homology"/>
<keyword evidence="7" id="KW-1185">Reference proteome</keyword>
<dbReference type="FunFam" id="3.40.50.170:FF:000007">
    <property type="entry name" value="Phosphoribosylglycinamide formyltransferase"/>
    <property type="match status" value="1"/>
</dbReference>
<feature type="binding site" evidence="4">
    <location>
        <position position="66"/>
    </location>
    <ligand>
        <name>(6R)-10-formyltetrahydrofolate</name>
        <dbReference type="ChEBI" id="CHEBI:195366"/>
    </ligand>
</feature>
<dbReference type="NCBIfam" id="TIGR00639">
    <property type="entry name" value="PurN"/>
    <property type="match status" value="1"/>
</dbReference>
<evidence type="ECO:0000256" key="4">
    <source>
        <dbReference type="HAMAP-Rule" id="MF_01930"/>
    </source>
</evidence>
<keyword evidence="2 4" id="KW-0808">Transferase</keyword>
<dbReference type="GO" id="GO:0006189">
    <property type="term" value="P:'de novo' IMP biosynthetic process"/>
    <property type="evidence" value="ECO:0007669"/>
    <property type="project" value="UniProtKB-UniRule"/>
</dbReference>
<comment type="pathway">
    <text evidence="1 4">Purine metabolism; IMP biosynthesis via de novo pathway; N(2)-formyl-N(1)-(5-phospho-D-ribosyl)glycinamide from N(1)-(5-phospho-D-ribosyl)glycinamide (10-formyl THF route): step 1/1.</text>
</comment>
<dbReference type="HAMAP" id="MF_01930">
    <property type="entry name" value="PurN"/>
    <property type="match status" value="1"/>
</dbReference>
<feature type="domain" description="Formyl transferase N-terminal" evidence="5">
    <location>
        <begin position="4"/>
        <end position="183"/>
    </location>
</feature>
<feature type="site" description="Raises pKa of active site His" evidence="4">
    <location>
        <position position="146"/>
    </location>
</feature>
<dbReference type="InterPro" id="IPR004607">
    <property type="entry name" value="GART"/>
</dbReference>
<dbReference type="Proteomes" id="UP000005496">
    <property type="component" value="Unassembled WGS sequence"/>
</dbReference>
<keyword evidence="3 4" id="KW-0658">Purine biosynthesis</keyword>
<evidence type="ECO:0000313" key="7">
    <source>
        <dbReference type="Proteomes" id="UP000005496"/>
    </source>
</evidence>
<evidence type="ECO:0000259" key="5">
    <source>
        <dbReference type="Pfam" id="PF00551"/>
    </source>
</evidence>
<evidence type="ECO:0000256" key="1">
    <source>
        <dbReference type="ARBA" id="ARBA00005054"/>
    </source>
</evidence>
<dbReference type="OrthoDB" id="9806170at2"/>
<dbReference type="Gene3D" id="3.40.50.170">
    <property type="entry name" value="Formyl transferase, N-terminal domain"/>
    <property type="match status" value="1"/>
</dbReference>
<comment type="function">
    <text evidence="4">Catalyzes the transfer of a formyl group from 10-formyltetrahydrofolate to 5-phospho-ribosyl-glycinamide (GAR), producing 5-phospho-ribosyl-N-formylglycinamide (FGAR) and tetrahydrofolate.</text>
</comment>
<dbReference type="InterPro" id="IPR036477">
    <property type="entry name" value="Formyl_transf_N_sf"/>
</dbReference>
<accession>D6SSX4</accession>
<organism evidence="6 7">
    <name type="scientific">Desulfonatronospira thiodismutans ASO3-1</name>
    <dbReference type="NCBI Taxonomy" id="555779"/>
    <lineage>
        <taxon>Bacteria</taxon>
        <taxon>Pseudomonadati</taxon>
        <taxon>Thermodesulfobacteriota</taxon>
        <taxon>Desulfovibrionia</taxon>
        <taxon>Desulfovibrionales</taxon>
        <taxon>Desulfonatronovibrionaceae</taxon>
        <taxon>Desulfonatronospira</taxon>
    </lineage>
</organism>
<evidence type="ECO:0000313" key="6">
    <source>
        <dbReference type="EMBL" id="EFI33790.1"/>
    </source>
</evidence>
<dbReference type="GO" id="GO:0005829">
    <property type="term" value="C:cytosol"/>
    <property type="evidence" value="ECO:0007669"/>
    <property type="project" value="TreeGrafter"/>
</dbReference>
<comment type="catalytic activity">
    <reaction evidence="4">
        <text>N(1)-(5-phospho-beta-D-ribosyl)glycinamide + (6R)-10-formyltetrahydrofolate = N(2)-formyl-N(1)-(5-phospho-beta-D-ribosyl)glycinamide + (6S)-5,6,7,8-tetrahydrofolate + H(+)</text>
        <dbReference type="Rhea" id="RHEA:15053"/>
        <dbReference type="ChEBI" id="CHEBI:15378"/>
        <dbReference type="ChEBI" id="CHEBI:57453"/>
        <dbReference type="ChEBI" id="CHEBI:143788"/>
        <dbReference type="ChEBI" id="CHEBI:147286"/>
        <dbReference type="ChEBI" id="CHEBI:195366"/>
        <dbReference type="EC" id="2.1.2.2"/>
    </reaction>
</comment>
<gene>
    <name evidence="4" type="primary">purN</name>
    <name evidence="6" type="ORF">Dthio_PD1129</name>
</gene>
<dbReference type="AlphaFoldDB" id="D6SSX4"/>
<dbReference type="UniPathway" id="UPA00074">
    <property type="reaction ID" value="UER00126"/>
</dbReference>
<comment type="caution">
    <text evidence="6">The sequence shown here is derived from an EMBL/GenBank/DDBJ whole genome shotgun (WGS) entry which is preliminary data.</text>
</comment>
<reference evidence="6" key="1">
    <citation type="submission" date="2010-05" db="EMBL/GenBank/DDBJ databases">
        <title>The draft genome of Desulfonatronospira thiodismutans ASO3-1.</title>
        <authorList>
            <consortium name="US DOE Joint Genome Institute (JGI-PGF)"/>
            <person name="Lucas S."/>
            <person name="Copeland A."/>
            <person name="Lapidus A."/>
            <person name="Cheng J.-F."/>
            <person name="Bruce D."/>
            <person name="Goodwin L."/>
            <person name="Pitluck S."/>
            <person name="Chertkov O."/>
            <person name="Brettin T."/>
            <person name="Detter J.C."/>
            <person name="Han C."/>
            <person name="Land M.L."/>
            <person name="Hauser L."/>
            <person name="Kyrpides N."/>
            <person name="Mikhailova N."/>
            <person name="Muyzer G."/>
            <person name="Woyke T."/>
        </authorList>
    </citation>
    <scope>NUCLEOTIDE SEQUENCE [LARGE SCALE GENOMIC DNA]</scope>
    <source>
        <strain evidence="6">ASO3-1</strain>
    </source>
</reference>
<dbReference type="CDD" id="cd08645">
    <property type="entry name" value="FMT_core_GART"/>
    <property type="match status" value="1"/>
</dbReference>
<dbReference type="eggNOG" id="COG0299">
    <property type="taxonomic scope" value="Bacteria"/>
</dbReference>
<evidence type="ECO:0000256" key="2">
    <source>
        <dbReference type="ARBA" id="ARBA00022679"/>
    </source>
</evidence>
<sequence>MPYKIAVLISGSGSNLQAIIDRIEQNVLDARITRVISNKPGVSGLERAERHGLSTTVIEHKDYPSREDFDAALVRVIQDSGADGVILAGFMRIITPVLINAFPGNILNIHPSIQPAFPGVHAQKQAAEYAVKLSGCSIHFVDEKMDHGPIIIQAAVPALAGDDEKSLGSRILALEHRIFPQAVQWLAQNRLEINGRTVNVLNAPSPAVVEADTYPALVSPGLEDGF</sequence>
<feature type="binding site" evidence="4">
    <location>
        <begin position="13"/>
        <end position="15"/>
    </location>
    <ligand>
        <name>N(1)-(5-phospho-beta-D-ribosyl)glycinamide</name>
        <dbReference type="ChEBI" id="CHEBI:143788"/>
    </ligand>
</feature>
<feature type="binding site" evidence="4">
    <location>
        <position position="108"/>
    </location>
    <ligand>
        <name>(6R)-10-formyltetrahydrofolate</name>
        <dbReference type="ChEBI" id="CHEBI:195366"/>
    </ligand>
</feature>
<dbReference type="Pfam" id="PF00551">
    <property type="entry name" value="Formyl_trans_N"/>
    <property type="match status" value="1"/>
</dbReference>
<evidence type="ECO:0000256" key="3">
    <source>
        <dbReference type="ARBA" id="ARBA00022755"/>
    </source>
</evidence>
<dbReference type="PANTHER" id="PTHR43369:SF2">
    <property type="entry name" value="PHOSPHORIBOSYLGLYCINAMIDE FORMYLTRANSFERASE"/>
    <property type="match status" value="1"/>
</dbReference>
<dbReference type="EMBL" id="ACJN02000003">
    <property type="protein sequence ID" value="EFI33790.1"/>
    <property type="molecule type" value="Genomic_DNA"/>
</dbReference>
<dbReference type="SUPFAM" id="SSF53328">
    <property type="entry name" value="Formyltransferase"/>
    <property type="match status" value="1"/>
</dbReference>